<dbReference type="InterPro" id="IPR001392">
    <property type="entry name" value="Clathrin_mu"/>
</dbReference>
<dbReference type="SUPFAM" id="SSF49447">
    <property type="entry name" value="Second domain of Mu2 adaptin subunit (ap50) of ap2 adaptor"/>
    <property type="match status" value="1"/>
</dbReference>
<dbReference type="CDD" id="cd09252">
    <property type="entry name" value="AP-3_Mu3_Cterm"/>
    <property type="match status" value="1"/>
</dbReference>
<evidence type="ECO:0000259" key="5">
    <source>
        <dbReference type="PROSITE" id="PS51072"/>
    </source>
</evidence>
<dbReference type="EMBL" id="JANBOH010000353">
    <property type="protein sequence ID" value="KAJ1642703.1"/>
    <property type="molecule type" value="Genomic_DNA"/>
</dbReference>
<evidence type="ECO:0000313" key="6">
    <source>
        <dbReference type="EMBL" id="KAJ1642703.1"/>
    </source>
</evidence>
<dbReference type="Proteomes" id="UP001145021">
    <property type="component" value="Unassembled WGS sequence"/>
</dbReference>
<evidence type="ECO:0000256" key="1">
    <source>
        <dbReference type="ARBA" id="ARBA00004308"/>
    </source>
</evidence>
<dbReference type="GO" id="GO:0016192">
    <property type="term" value="P:vesicle-mediated transport"/>
    <property type="evidence" value="ECO:0007669"/>
    <property type="project" value="InterPro"/>
</dbReference>
<dbReference type="AlphaFoldDB" id="A0A9W8CGD5"/>
<dbReference type="Pfam" id="PF00928">
    <property type="entry name" value="Adap_comp_sub"/>
    <property type="match status" value="1"/>
</dbReference>
<dbReference type="Gene3D" id="2.60.40.1170">
    <property type="entry name" value="Mu homology domain, subdomain B"/>
    <property type="match status" value="2"/>
</dbReference>
<name>A0A9W8CGD5_9FUNG</name>
<keyword evidence="7" id="KW-1185">Reference proteome</keyword>
<keyword evidence="3" id="KW-0653">Protein transport</keyword>
<dbReference type="InterPro" id="IPR011012">
    <property type="entry name" value="Longin-like_dom_sf"/>
</dbReference>
<keyword evidence="4" id="KW-0472">Membrane</keyword>
<dbReference type="InterPro" id="IPR036168">
    <property type="entry name" value="AP2_Mu_C_sf"/>
</dbReference>
<dbReference type="GO" id="GO:0012505">
    <property type="term" value="C:endomembrane system"/>
    <property type="evidence" value="ECO:0007669"/>
    <property type="project" value="UniProtKB-SubCell"/>
</dbReference>
<dbReference type="PROSITE" id="PS51072">
    <property type="entry name" value="MHD"/>
    <property type="match status" value="1"/>
</dbReference>
<comment type="caution">
    <text evidence="6">The sequence shown here is derived from an EMBL/GenBank/DDBJ whole genome shotgun (WGS) entry which is preliminary data.</text>
</comment>
<dbReference type="CDD" id="cd14837">
    <property type="entry name" value="AP3_Mu_N"/>
    <property type="match status" value="1"/>
</dbReference>
<reference evidence="6" key="1">
    <citation type="submission" date="2022-07" db="EMBL/GenBank/DDBJ databases">
        <title>Phylogenomic reconstructions and comparative analyses of Kickxellomycotina fungi.</title>
        <authorList>
            <person name="Reynolds N.K."/>
            <person name="Stajich J.E."/>
            <person name="Barry K."/>
            <person name="Grigoriev I.V."/>
            <person name="Crous P."/>
            <person name="Smith M.E."/>
        </authorList>
    </citation>
    <scope>NUCLEOTIDE SEQUENCE</scope>
    <source>
        <strain evidence="6">NBRC 105413</strain>
    </source>
</reference>
<evidence type="ECO:0000256" key="3">
    <source>
        <dbReference type="ARBA" id="ARBA00022927"/>
    </source>
</evidence>
<sequence>MTIDSLFILNTSGTPIIQKHWSDDESIQRATLVIVPAFSRYLRSVATLGDAEPIWSGPLDSVCIHIQRKELVYLGIVSLEVSPLEILELLDGVDQALTEYIGQLSDVTIKENFTTVYQLLSEMVDSGSAVTTDTSVLRGLVPVPSLVNRMIENVSGIGIGTEKRPDVNTSSTPWRAQGIRHTNNEFFIDFVERIDAIIDSNGSIASYDVSGDITCKSRLTGMPDLSLVLNRPEAMDDVAFHPCVRLGKWENEGVIGFVPPDGQFKLASYHVSASASPRKLPLYVTATTTRQDLLHTINIEVHSGQCDGKTVEKVNTRIPLPASAYNIQVQCKTGTHAVSSSRMPQVEWSVKALKTGDRSNRLVIQYLVRPSASPSSSAGISSPQVVSSEQGITQGAFIDFEVAGFSISSIKVDSLRLLRESYKMFKGVRYVTKAGGKFFVTAMIICAAVVAAFDFHSDEAAECAKKHWGEIKAIVDPKISMMSTILPRASVAKVQELLGGSDSLPDSPPSRDWLSKAADALPDRLMSMFGKDIIEKCVNEMKKH</sequence>
<keyword evidence="2" id="KW-0813">Transport</keyword>
<organism evidence="6 7">
    <name type="scientific">Coemansia asiatica</name>
    <dbReference type="NCBI Taxonomy" id="1052880"/>
    <lineage>
        <taxon>Eukaryota</taxon>
        <taxon>Fungi</taxon>
        <taxon>Fungi incertae sedis</taxon>
        <taxon>Zoopagomycota</taxon>
        <taxon>Kickxellomycotina</taxon>
        <taxon>Kickxellomycetes</taxon>
        <taxon>Kickxellales</taxon>
        <taxon>Kickxellaceae</taxon>
        <taxon>Coemansia</taxon>
    </lineage>
</organism>
<dbReference type="PANTHER" id="PTHR10529">
    <property type="entry name" value="AP COMPLEX SUBUNIT MU"/>
    <property type="match status" value="1"/>
</dbReference>
<dbReference type="Gene3D" id="3.30.450.60">
    <property type="match status" value="1"/>
</dbReference>
<protein>
    <recommendedName>
        <fullName evidence="5">MHD domain-containing protein</fullName>
    </recommendedName>
</protein>
<accession>A0A9W8CGD5</accession>
<proteinExistence type="predicted"/>
<dbReference type="PRINTS" id="PR00314">
    <property type="entry name" value="CLATHRINADPT"/>
</dbReference>
<evidence type="ECO:0000256" key="4">
    <source>
        <dbReference type="ARBA" id="ARBA00023136"/>
    </source>
</evidence>
<evidence type="ECO:0000313" key="7">
    <source>
        <dbReference type="Proteomes" id="UP001145021"/>
    </source>
</evidence>
<feature type="domain" description="MHD" evidence="5">
    <location>
        <begin position="183"/>
        <end position="441"/>
    </location>
</feature>
<dbReference type="InterPro" id="IPR028565">
    <property type="entry name" value="MHD"/>
</dbReference>
<dbReference type="GO" id="GO:0030131">
    <property type="term" value="C:clathrin adaptor complex"/>
    <property type="evidence" value="ECO:0007669"/>
    <property type="project" value="InterPro"/>
</dbReference>
<comment type="subcellular location">
    <subcellularLocation>
        <location evidence="1">Endomembrane system</location>
    </subcellularLocation>
</comment>
<dbReference type="SUPFAM" id="SSF64356">
    <property type="entry name" value="SNARE-like"/>
    <property type="match status" value="1"/>
</dbReference>
<evidence type="ECO:0000256" key="2">
    <source>
        <dbReference type="ARBA" id="ARBA00022448"/>
    </source>
</evidence>
<dbReference type="GO" id="GO:0006886">
    <property type="term" value="P:intracellular protein transport"/>
    <property type="evidence" value="ECO:0007669"/>
    <property type="project" value="InterPro"/>
</dbReference>
<gene>
    <name evidence="6" type="ORF">LPJ64_005475</name>
</gene>
<dbReference type="InterPro" id="IPR050431">
    <property type="entry name" value="Adaptor_comp_med_subunit"/>
</dbReference>